<dbReference type="AlphaFoldDB" id="A0A7W4YIG5"/>
<accession>A0A7W4YIG5</accession>
<dbReference type="Proteomes" id="UP000538196">
    <property type="component" value="Unassembled WGS sequence"/>
</dbReference>
<dbReference type="RefSeq" id="WP_246396860.1">
    <property type="nucleotide sequence ID" value="NZ_JACHVP010000001.1"/>
</dbReference>
<dbReference type="SUPFAM" id="SSF52540">
    <property type="entry name" value="P-loop containing nucleoside triphosphate hydrolases"/>
    <property type="match status" value="1"/>
</dbReference>
<protein>
    <submittedName>
        <fullName evidence="2">Putative kinase</fullName>
    </submittedName>
</protein>
<dbReference type="EMBL" id="JACHVP010000001">
    <property type="protein sequence ID" value="MBB2965825.1"/>
    <property type="molecule type" value="Genomic_DNA"/>
</dbReference>
<gene>
    <name evidence="2" type="ORF">FHX33_000557</name>
</gene>
<evidence type="ECO:0000313" key="2">
    <source>
        <dbReference type="EMBL" id="MBB2965825.1"/>
    </source>
</evidence>
<proteinExistence type="predicted"/>
<sequence>MSDQAAPLDRQFGDVRVPVLVVMAGLPGSGKSTIGEITAGRIGATLISVDPIEVSILRAGIDSDQPTGLAAYLVAETLAEQVLVSGRSVVVDAVNAVEPARLQWRDLAERCGVRLNVVETVCSDDELHRDRLGKRDVPISGHAVEQSIEEYDEWRGAAAAPAGPERRGGDRLRGALGCSSSFRPPRRRGTGVPARLSISMR</sequence>
<dbReference type="PANTHER" id="PTHR37807:SF3">
    <property type="entry name" value="OS07G0160300 PROTEIN"/>
    <property type="match status" value="1"/>
</dbReference>
<name>A0A7W4YIG5_LEIAQ</name>
<dbReference type="Pfam" id="PF13671">
    <property type="entry name" value="AAA_33"/>
    <property type="match status" value="1"/>
</dbReference>
<dbReference type="Gene3D" id="3.40.50.300">
    <property type="entry name" value="P-loop containing nucleotide triphosphate hydrolases"/>
    <property type="match status" value="1"/>
</dbReference>
<dbReference type="GO" id="GO:0016301">
    <property type="term" value="F:kinase activity"/>
    <property type="evidence" value="ECO:0007669"/>
    <property type="project" value="UniProtKB-KW"/>
</dbReference>
<dbReference type="PANTHER" id="PTHR37807">
    <property type="entry name" value="OS07G0160300 PROTEIN"/>
    <property type="match status" value="1"/>
</dbReference>
<feature type="region of interest" description="Disordered" evidence="1">
    <location>
        <begin position="176"/>
        <end position="201"/>
    </location>
</feature>
<keyword evidence="3" id="KW-1185">Reference proteome</keyword>
<keyword evidence="2" id="KW-0808">Transferase</keyword>
<organism evidence="2 3">
    <name type="scientific">Leifsonia aquatica</name>
    <name type="common">Corynebacterium aquaticum</name>
    <dbReference type="NCBI Taxonomy" id="144185"/>
    <lineage>
        <taxon>Bacteria</taxon>
        <taxon>Bacillati</taxon>
        <taxon>Actinomycetota</taxon>
        <taxon>Actinomycetes</taxon>
        <taxon>Micrococcales</taxon>
        <taxon>Microbacteriaceae</taxon>
        <taxon>Leifsonia</taxon>
    </lineage>
</organism>
<keyword evidence="2" id="KW-0418">Kinase</keyword>
<reference evidence="2 3" key="1">
    <citation type="submission" date="2020-08" db="EMBL/GenBank/DDBJ databases">
        <title>Sequencing the genomes of 1000 actinobacteria strains.</title>
        <authorList>
            <person name="Klenk H.-P."/>
        </authorList>
    </citation>
    <scope>NUCLEOTIDE SEQUENCE [LARGE SCALE GENOMIC DNA]</scope>
    <source>
        <strain evidence="2 3">DSM 20146</strain>
    </source>
</reference>
<comment type="caution">
    <text evidence="2">The sequence shown here is derived from an EMBL/GenBank/DDBJ whole genome shotgun (WGS) entry which is preliminary data.</text>
</comment>
<evidence type="ECO:0000313" key="3">
    <source>
        <dbReference type="Proteomes" id="UP000538196"/>
    </source>
</evidence>
<dbReference type="InterPro" id="IPR027417">
    <property type="entry name" value="P-loop_NTPase"/>
</dbReference>
<evidence type="ECO:0000256" key="1">
    <source>
        <dbReference type="SAM" id="MobiDB-lite"/>
    </source>
</evidence>